<feature type="compositionally biased region" description="Polar residues" evidence="1">
    <location>
        <begin position="220"/>
        <end position="256"/>
    </location>
</feature>
<feature type="transmembrane region" description="Helical" evidence="2">
    <location>
        <begin position="305"/>
        <end position="327"/>
    </location>
</feature>
<keyword evidence="2" id="KW-1133">Transmembrane helix</keyword>
<dbReference type="AlphaFoldDB" id="A0A936TFJ5"/>
<feature type="compositionally biased region" description="Low complexity" evidence="1">
    <location>
        <begin position="189"/>
        <end position="205"/>
    </location>
</feature>
<keyword evidence="2" id="KW-0472">Membrane</keyword>
<feature type="compositionally biased region" description="Polar residues" evidence="1">
    <location>
        <begin position="179"/>
        <end position="188"/>
    </location>
</feature>
<sequence>MIDHGSSIDARCIEIDGNMNGAQFLALRAQILNVPQPTYNASGLLCSIDGYPRTGCGEKTGSTYAYWSYWDGRSGRWVFARIGPASRRMTDGAMEGWRFQQEGSLESSGNPPRYAPDRNGICPPPAPPVAPPVAPNNPPVAPNNPPPAPNNPPPAPNNPPTPPAANPPTPPAAKAKVTASPQQPASPKTTARQPTPAAPTATRVPPTQPTAPPLTAPPANESSDGSSNGASKPTSSDPTPSETIAGVNPSSTTKPPRTTAPASDKPQGGPTTLAEGDGDDPPGRVTNVAQAGDLTVPGSKRSSSAGWWGLGIGVGAIGASGVSARWMRRRRLP</sequence>
<dbReference type="Proteomes" id="UP000727993">
    <property type="component" value="Unassembled WGS sequence"/>
</dbReference>
<accession>A0A936TFJ5</accession>
<protein>
    <submittedName>
        <fullName evidence="3">Uncharacterized protein</fullName>
    </submittedName>
</protein>
<feature type="region of interest" description="Disordered" evidence="1">
    <location>
        <begin position="102"/>
        <end position="309"/>
    </location>
</feature>
<evidence type="ECO:0000313" key="3">
    <source>
        <dbReference type="EMBL" id="MBK9296670.1"/>
    </source>
</evidence>
<gene>
    <name evidence="3" type="ORF">IPN02_07470</name>
</gene>
<dbReference type="EMBL" id="JADJZA010000004">
    <property type="protein sequence ID" value="MBK9296670.1"/>
    <property type="molecule type" value="Genomic_DNA"/>
</dbReference>
<feature type="compositionally biased region" description="Pro residues" evidence="1">
    <location>
        <begin position="206"/>
        <end position="216"/>
    </location>
</feature>
<keyword evidence="2" id="KW-0812">Transmembrane</keyword>
<proteinExistence type="predicted"/>
<evidence type="ECO:0000256" key="2">
    <source>
        <dbReference type="SAM" id="Phobius"/>
    </source>
</evidence>
<evidence type="ECO:0000313" key="4">
    <source>
        <dbReference type="Proteomes" id="UP000727993"/>
    </source>
</evidence>
<evidence type="ECO:0000256" key="1">
    <source>
        <dbReference type="SAM" id="MobiDB-lite"/>
    </source>
</evidence>
<reference evidence="3 4" key="1">
    <citation type="submission" date="2020-10" db="EMBL/GenBank/DDBJ databases">
        <title>Connecting structure to function with the recovery of over 1000 high-quality activated sludge metagenome-assembled genomes encoding full-length rRNA genes using long-read sequencing.</title>
        <authorList>
            <person name="Singleton C.M."/>
            <person name="Petriglieri F."/>
            <person name="Kristensen J.M."/>
            <person name="Kirkegaard R.H."/>
            <person name="Michaelsen T.Y."/>
            <person name="Andersen M.H."/>
            <person name="Karst S.M."/>
            <person name="Dueholm M.S."/>
            <person name="Nielsen P.H."/>
            <person name="Albertsen M."/>
        </authorList>
    </citation>
    <scope>NUCLEOTIDE SEQUENCE [LARGE SCALE GENOMIC DNA]</scope>
    <source>
        <strain evidence="3">Lyne_18-Q3-R50-59_MAXAC.006</strain>
    </source>
</reference>
<name>A0A936TFJ5_9ACTN</name>
<organism evidence="3 4">
    <name type="scientific">Candidatus Neomicrothrix subdominans</name>
    <dbReference type="NCBI Taxonomy" id="2954438"/>
    <lineage>
        <taxon>Bacteria</taxon>
        <taxon>Bacillati</taxon>
        <taxon>Actinomycetota</taxon>
        <taxon>Acidimicrobiia</taxon>
        <taxon>Acidimicrobiales</taxon>
        <taxon>Microthrixaceae</taxon>
        <taxon>Candidatus Neomicrothrix</taxon>
    </lineage>
</organism>
<feature type="compositionally biased region" description="Pro residues" evidence="1">
    <location>
        <begin position="122"/>
        <end position="171"/>
    </location>
</feature>
<comment type="caution">
    <text evidence="3">The sequence shown here is derived from an EMBL/GenBank/DDBJ whole genome shotgun (WGS) entry which is preliminary data.</text>
</comment>